<accession>A0A8B6HSG9</accession>
<sequence>MIGSSVVNWDDILSDSYLEQWEAWVTSLKGLETLRIPRMYTTVSFCHSNFAISRIRASSDPGQWRYVSSEMNPADIATRSVQAATLRNTTWFRGPSFLLQEIDLTSKTDHNLVDPELDREVRPEIKTLKTTSVESKPLESVSSRFDRYSEWRKLVSAINCLRSKIKHYKSVKTLKSNTMNVVEQLLETERFIVKEVQKEGFQEDIDSLMGCNKRLPRNSSLLPLNPFLDSKWTS</sequence>
<dbReference type="PANTHER" id="PTHR47331">
    <property type="entry name" value="PHD-TYPE DOMAIN-CONTAINING PROTEIN"/>
    <property type="match status" value="1"/>
</dbReference>
<protein>
    <submittedName>
        <fullName evidence="1">Uncharacterized protein</fullName>
    </submittedName>
</protein>
<dbReference type="PANTHER" id="PTHR47331:SF6">
    <property type="entry name" value="DOUBLECORTIN DOMAIN-CONTAINING PROTEIN"/>
    <property type="match status" value="1"/>
</dbReference>
<comment type="caution">
    <text evidence="1">The sequence shown here is derived from an EMBL/GenBank/DDBJ whole genome shotgun (WGS) entry which is preliminary data.</text>
</comment>
<evidence type="ECO:0000313" key="2">
    <source>
        <dbReference type="Proteomes" id="UP000596742"/>
    </source>
</evidence>
<dbReference type="Proteomes" id="UP000596742">
    <property type="component" value="Unassembled WGS sequence"/>
</dbReference>
<dbReference type="AlphaFoldDB" id="A0A8B6HSG9"/>
<dbReference type="OrthoDB" id="8051532at2759"/>
<gene>
    <name evidence="1" type="ORF">MGAL_10B032575</name>
</gene>
<evidence type="ECO:0000313" key="1">
    <source>
        <dbReference type="EMBL" id="VDI84342.1"/>
    </source>
</evidence>
<organism evidence="1 2">
    <name type="scientific">Mytilus galloprovincialis</name>
    <name type="common">Mediterranean mussel</name>
    <dbReference type="NCBI Taxonomy" id="29158"/>
    <lineage>
        <taxon>Eukaryota</taxon>
        <taxon>Metazoa</taxon>
        <taxon>Spiralia</taxon>
        <taxon>Lophotrochozoa</taxon>
        <taxon>Mollusca</taxon>
        <taxon>Bivalvia</taxon>
        <taxon>Autobranchia</taxon>
        <taxon>Pteriomorphia</taxon>
        <taxon>Mytilida</taxon>
        <taxon>Mytiloidea</taxon>
        <taxon>Mytilidae</taxon>
        <taxon>Mytilinae</taxon>
        <taxon>Mytilus</taxon>
    </lineage>
</organism>
<name>A0A8B6HSG9_MYTGA</name>
<reference evidence="1" key="1">
    <citation type="submission" date="2018-11" db="EMBL/GenBank/DDBJ databases">
        <authorList>
            <person name="Alioto T."/>
            <person name="Alioto T."/>
        </authorList>
    </citation>
    <scope>NUCLEOTIDE SEQUENCE</scope>
</reference>
<keyword evidence="2" id="KW-1185">Reference proteome</keyword>
<dbReference type="EMBL" id="UYJE01010570">
    <property type="protein sequence ID" value="VDI84342.1"/>
    <property type="molecule type" value="Genomic_DNA"/>
</dbReference>
<proteinExistence type="predicted"/>